<evidence type="ECO:0000313" key="2">
    <source>
        <dbReference type="EMBL" id="SES33446.1"/>
    </source>
</evidence>
<dbReference type="STRING" id="653930.SAMN05216589_3264"/>
<organism evidence="2 5">
    <name type="scientific">Halopseudomonas bauzanensis</name>
    <dbReference type="NCBI Taxonomy" id="653930"/>
    <lineage>
        <taxon>Bacteria</taxon>
        <taxon>Pseudomonadati</taxon>
        <taxon>Pseudomonadota</taxon>
        <taxon>Gammaproteobacteria</taxon>
        <taxon>Pseudomonadales</taxon>
        <taxon>Pseudomonadaceae</taxon>
        <taxon>Halopseudomonas</taxon>
    </lineage>
</organism>
<proteinExistence type="predicted"/>
<keyword evidence="4" id="KW-1185">Reference proteome</keyword>
<dbReference type="AlphaFoldDB" id="A0A031M7R5"/>
<dbReference type="Proteomes" id="UP000186904">
    <property type="component" value="Unassembled WGS sequence"/>
</dbReference>
<dbReference type="EMBL" id="FOGN01000008">
    <property type="protein sequence ID" value="SES33446.1"/>
    <property type="molecule type" value="Genomic_DNA"/>
</dbReference>
<evidence type="ECO:0000313" key="4">
    <source>
        <dbReference type="Proteomes" id="UP000186599"/>
    </source>
</evidence>
<dbReference type="Pfam" id="PF18731">
    <property type="entry name" value="HEPN_Swt1"/>
    <property type="match status" value="1"/>
</dbReference>
<sequence length="187" mass="21759">MDDARLALYLMLGQTASKTTFSIPEISDGKPLMISDSYDLSTSLPETVRSANQASEGYKLFFVFENYLRDFVVETLSKNSSETWWDKLPADVQQEIDKHEENEGTKVWMAIGSRDKSALMTYPQILRVIDFCWKDYFQELIRDKALVQEARMVSHLRNTICHMTPISMEEMDRVKLVIRDWFRVVSP</sequence>
<dbReference type="InterPro" id="IPR041650">
    <property type="entry name" value="HEPN_Swt1"/>
</dbReference>
<dbReference type="RefSeq" id="WP_036992759.1">
    <property type="nucleotide sequence ID" value="NZ_FOGN01000008.1"/>
</dbReference>
<reference evidence="4 5" key="1">
    <citation type="submission" date="2016-10" db="EMBL/GenBank/DDBJ databases">
        <authorList>
            <person name="de Groot N.N."/>
        </authorList>
    </citation>
    <scope>NUCLEOTIDE SEQUENCE [LARGE SCALE GENOMIC DNA]</scope>
    <source>
        <strain evidence="3 4">CGMCC 1.9095</strain>
        <strain evidence="2 5">DSM 22558</strain>
    </source>
</reference>
<feature type="domain" description="Swt1-like HEPN" evidence="1">
    <location>
        <begin position="59"/>
        <end position="186"/>
    </location>
</feature>
<name>A0A031M7R5_9GAMM</name>
<accession>A0A031M7R5</accession>
<evidence type="ECO:0000259" key="1">
    <source>
        <dbReference type="Pfam" id="PF18731"/>
    </source>
</evidence>
<evidence type="ECO:0000313" key="5">
    <source>
        <dbReference type="Proteomes" id="UP000186904"/>
    </source>
</evidence>
<protein>
    <recommendedName>
        <fullName evidence="1">Swt1-like HEPN domain-containing protein</fullName>
    </recommendedName>
</protein>
<gene>
    <name evidence="3" type="ORF">SAMN04487855_3260</name>
    <name evidence="2" type="ORF">SAMN05216589_3264</name>
</gene>
<evidence type="ECO:0000313" key="3">
    <source>
        <dbReference type="EMBL" id="SFM33868.1"/>
    </source>
</evidence>
<dbReference type="Proteomes" id="UP000186599">
    <property type="component" value="Unassembled WGS sequence"/>
</dbReference>
<dbReference type="EMBL" id="FOUA01000008">
    <property type="protein sequence ID" value="SFM33868.1"/>
    <property type="molecule type" value="Genomic_DNA"/>
</dbReference>